<dbReference type="OMA" id="TDERSCE"/>
<dbReference type="PANTHER" id="PTHR31286:SF167">
    <property type="entry name" value="OS09G0268800 PROTEIN"/>
    <property type="match status" value="1"/>
</dbReference>
<dbReference type="EnsemblPlants" id="AUR62030344-RA">
    <property type="protein sequence ID" value="AUR62030344-RA:cds"/>
    <property type="gene ID" value="AUR62030344"/>
</dbReference>
<dbReference type="InterPro" id="IPR025836">
    <property type="entry name" value="Zn_knuckle_CX2CX4HX4C"/>
</dbReference>
<name>A0A803MJ98_CHEQI</name>
<reference evidence="3" key="1">
    <citation type="journal article" date="2017" name="Nature">
        <title>The genome of Chenopodium quinoa.</title>
        <authorList>
            <person name="Jarvis D.E."/>
            <person name="Ho Y.S."/>
            <person name="Lightfoot D.J."/>
            <person name="Schmoeckel S.M."/>
            <person name="Li B."/>
            <person name="Borm T.J.A."/>
            <person name="Ohyanagi H."/>
            <person name="Mineta K."/>
            <person name="Michell C.T."/>
            <person name="Saber N."/>
            <person name="Kharbatia N.M."/>
            <person name="Rupper R.R."/>
            <person name="Sharp A.R."/>
            <person name="Dally N."/>
            <person name="Boughton B.A."/>
            <person name="Woo Y.H."/>
            <person name="Gao G."/>
            <person name="Schijlen E.G.W.M."/>
            <person name="Guo X."/>
            <person name="Momin A.A."/>
            <person name="Negrao S."/>
            <person name="Al-Babili S."/>
            <person name="Gehring C."/>
            <person name="Roessner U."/>
            <person name="Jung C."/>
            <person name="Murphy K."/>
            <person name="Arold S.T."/>
            <person name="Gojobori T."/>
            <person name="van der Linden C.G."/>
            <person name="van Loo E.N."/>
            <person name="Jellen E.N."/>
            <person name="Maughan P.J."/>
            <person name="Tester M."/>
        </authorList>
    </citation>
    <scope>NUCLEOTIDE SEQUENCE [LARGE SCALE GENOMIC DNA]</scope>
    <source>
        <strain evidence="3">cv. PI 614886</strain>
    </source>
</reference>
<feature type="region of interest" description="Disordered" evidence="1">
    <location>
        <begin position="287"/>
        <end position="319"/>
    </location>
</feature>
<organism evidence="3 4">
    <name type="scientific">Chenopodium quinoa</name>
    <name type="common">Quinoa</name>
    <dbReference type="NCBI Taxonomy" id="63459"/>
    <lineage>
        <taxon>Eukaryota</taxon>
        <taxon>Viridiplantae</taxon>
        <taxon>Streptophyta</taxon>
        <taxon>Embryophyta</taxon>
        <taxon>Tracheophyta</taxon>
        <taxon>Spermatophyta</taxon>
        <taxon>Magnoliopsida</taxon>
        <taxon>eudicotyledons</taxon>
        <taxon>Gunneridae</taxon>
        <taxon>Pentapetalae</taxon>
        <taxon>Caryophyllales</taxon>
        <taxon>Chenopodiaceae</taxon>
        <taxon>Chenopodioideae</taxon>
        <taxon>Atripliceae</taxon>
        <taxon>Chenopodium</taxon>
    </lineage>
</organism>
<dbReference type="PANTHER" id="PTHR31286">
    <property type="entry name" value="GLYCINE-RICH CELL WALL STRUCTURAL PROTEIN 1.8-LIKE"/>
    <property type="match status" value="1"/>
</dbReference>
<dbReference type="AlphaFoldDB" id="A0A803MJ98"/>
<dbReference type="Gramene" id="AUR62030344-RA">
    <property type="protein sequence ID" value="AUR62030344-RA:cds"/>
    <property type="gene ID" value="AUR62030344"/>
</dbReference>
<sequence>MDESNALMWGEFMRIKAMVDVSKPLRRGLFVSVGVAKPKWVDIKYERLADFCFYCGVLDHTDRECVKKEEDGDSGEEVVYQYGPWLRSSPLKTSKNAASAMEIKKKFVEKLRSGNRGSSLHYNDPRAVKLGPVGVARKLKFATPSPSGKVSPPKRREVQLTVMLDENSSKLVYRPKLVVNENDKNMCLDEEGGVESVETNEARGVREVNQDGLDKRGMCRVEEVGDHNDNNVDFIRGEITSNLIGGKEGVLVHGVGSETQKGERGWKRIARRNDIIMKDKKDDVAGNLVGRGSGNLKRSLDSSIGSDARGEGEKEVKKIKGVNQSSVGLNFSQVEGLGSNQALEKQ</sequence>
<proteinExistence type="predicted"/>
<keyword evidence="4" id="KW-1185">Reference proteome</keyword>
<feature type="compositionally biased region" description="Basic and acidic residues" evidence="1">
    <location>
        <begin position="308"/>
        <end position="318"/>
    </location>
</feature>
<dbReference type="Proteomes" id="UP000596660">
    <property type="component" value="Unplaced"/>
</dbReference>
<protein>
    <recommendedName>
        <fullName evidence="2">Zinc knuckle CX2CX4HX4C domain-containing protein</fullName>
    </recommendedName>
</protein>
<evidence type="ECO:0000313" key="4">
    <source>
        <dbReference type="Proteomes" id="UP000596660"/>
    </source>
</evidence>
<feature type="domain" description="Zinc knuckle CX2CX4HX4C" evidence="2">
    <location>
        <begin position="19"/>
        <end position="66"/>
    </location>
</feature>
<dbReference type="InterPro" id="IPR040256">
    <property type="entry name" value="At4g02000-like"/>
</dbReference>
<reference evidence="3" key="2">
    <citation type="submission" date="2021-03" db="UniProtKB">
        <authorList>
            <consortium name="EnsemblPlants"/>
        </authorList>
    </citation>
    <scope>IDENTIFICATION</scope>
</reference>
<dbReference type="Pfam" id="PF14392">
    <property type="entry name" value="zf-CCHC_4"/>
    <property type="match status" value="1"/>
</dbReference>
<accession>A0A803MJ98</accession>
<evidence type="ECO:0000313" key="3">
    <source>
        <dbReference type="EnsemblPlants" id="AUR62030344-RA:cds"/>
    </source>
</evidence>
<evidence type="ECO:0000256" key="1">
    <source>
        <dbReference type="SAM" id="MobiDB-lite"/>
    </source>
</evidence>
<evidence type="ECO:0000259" key="2">
    <source>
        <dbReference type="Pfam" id="PF14392"/>
    </source>
</evidence>